<accession>A0A5J5CQ59</accession>
<evidence type="ECO:0000313" key="1">
    <source>
        <dbReference type="EMBL" id="KAA8582835.1"/>
    </source>
</evidence>
<sequence length="37" mass="4534">MAIRRERRDRGPSWNGWWSERELGLSLRRFQPMSNSD</sequence>
<dbReference type="Proteomes" id="UP000327493">
    <property type="component" value="Chromosome 18"/>
</dbReference>
<evidence type="ECO:0000313" key="2">
    <source>
        <dbReference type="Proteomes" id="UP000327493"/>
    </source>
</evidence>
<gene>
    <name evidence="1" type="ORF">FQN60_015381</name>
</gene>
<reference evidence="1 2" key="1">
    <citation type="submission" date="2019-08" db="EMBL/GenBank/DDBJ databases">
        <title>A chromosome-level genome assembly, high-density linkage maps, and genome scans reveal the genomic architecture of hybrid incompatibilities underlying speciation via character displacement in darters (Percidae: Etheostominae).</title>
        <authorList>
            <person name="Moran R.L."/>
            <person name="Catchen J.M."/>
            <person name="Fuller R.C."/>
        </authorList>
    </citation>
    <scope>NUCLEOTIDE SEQUENCE [LARGE SCALE GENOMIC DNA]</scope>
    <source>
        <strain evidence="1">EspeVRDwgs_2016</strain>
        <tissue evidence="1">Muscle</tissue>
    </source>
</reference>
<keyword evidence="2" id="KW-1185">Reference proteome</keyword>
<proteinExistence type="predicted"/>
<comment type="caution">
    <text evidence="1">The sequence shown here is derived from an EMBL/GenBank/DDBJ whole genome shotgun (WGS) entry which is preliminary data.</text>
</comment>
<dbReference type="AlphaFoldDB" id="A0A5J5CQ59"/>
<name>A0A5J5CQ59_9PERO</name>
<protein>
    <submittedName>
        <fullName evidence="1">Uncharacterized protein</fullName>
    </submittedName>
</protein>
<organism evidence="1 2">
    <name type="scientific">Etheostoma spectabile</name>
    <name type="common">orangethroat darter</name>
    <dbReference type="NCBI Taxonomy" id="54343"/>
    <lineage>
        <taxon>Eukaryota</taxon>
        <taxon>Metazoa</taxon>
        <taxon>Chordata</taxon>
        <taxon>Craniata</taxon>
        <taxon>Vertebrata</taxon>
        <taxon>Euteleostomi</taxon>
        <taxon>Actinopterygii</taxon>
        <taxon>Neopterygii</taxon>
        <taxon>Teleostei</taxon>
        <taxon>Neoteleostei</taxon>
        <taxon>Acanthomorphata</taxon>
        <taxon>Eupercaria</taxon>
        <taxon>Perciformes</taxon>
        <taxon>Percoidei</taxon>
        <taxon>Percidae</taxon>
        <taxon>Etheostomatinae</taxon>
        <taxon>Etheostoma</taxon>
    </lineage>
</organism>
<dbReference type="EMBL" id="VOFY01000018">
    <property type="protein sequence ID" value="KAA8582835.1"/>
    <property type="molecule type" value="Genomic_DNA"/>
</dbReference>